<gene>
    <name evidence="1" type="ORF">M9Y10_037133</name>
</gene>
<dbReference type="Proteomes" id="UP001470230">
    <property type="component" value="Unassembled WGS sequence"/>
</dbReference>
<accession>A0ABR2GTS8</accession>
<evidence type="ECO:0000313" key="2">
    <source>
        <dbReference type="Proteomes" id="UP001470230"/>
    </source>
</evidence>
<evidence type="ECO:0000313" key="1">
    <source>
        <dbReference type="EMBL" id="KAK8837081.1"/>
    </source>
</evidence>
<proteinExistence type="predicted"/>
<name>A0ABR2GTS8_9EUKA</name>
<reference evidence="1 2" key="1">
    <citation type="submission" date="2024-04" db="EMBL/GenBank/DDBJ databases">
        <title>Tritrichomonas musculus Genome.</title>
        <authorList>
            <person name="Alves-Ferreira E."/>
            <person name="Grigg M."/>
            <person name="Lorenzi H."/>
            <person name="Galac M."/>
        </authorList>
    </citation>
    <scope>NUCLEOTIDE SEQUENCE [LARGE SCALE GENOMIC DNA]</scope>
    <source>
        <strain evidence="1 2">EAF2021</strain>
    </source>
</reference>
<keyword evidence="2" id="KW-1185">Reference proteome</keyword>
<sequence>MMTNRNCIEILKEIDEDKKPSIQDATQELEELIRDQGDTIQNWQRIVQLIKHNWQEGDVKAAYMQHAKNEAIYDINCLIQAMLQQKQKAEQAWKSLHPE</sequence>
<comment type="caution">
    <text evidence="1">The sequence shown here is derived from an EMBL/GenBank/DDBJ whole genome shotgun (WGS) entry which is preliminary data.</text>
</comment>
<dbReference type="EMBL" id="JAPFFF010000062">
    <property type="protein sequence ID" value="KAK8837081.1"/>
    <property type="molecule type" value="Genomic_DNA"/>
</dbReference>
<organism evidence="1 2">
    <name type="scientific">Tritrichomonas musculus</name>
    <dbReference type="NCBI Taxonomy" id="1915356"/>
    <lineage>
        <taxon>Eukaryota</taxon>
        <taxon>Metamonada</taxon>
        <taxon>Parabasalia</taxon>
        <taxon>Tritrichomonadida</taxon>
        <taxon>Tritrichomonadidae</taxon>
        <taxon>Tritrichomonas</taxon>
    </lineage>
</organism>
<protein>
    <submittedName>
        <fullName evidence="1">Uncharacterized protein</fullName>
    </submittedName>
</protein>